<proteinExistence type="predicted"/>
<dbReference type="EMBL" id="BARS01046093">
    <property type="protein sequence ID" value="GAG39776.1"/>
    <property type="molecule type" value="Genomic_DNA"/>
</dbReference>
<comment type="caution">
    <text evidence="1">The sequence shown here is derived from an EMBL/GenBank/DDBJ whole genome shotgun (WGS) entry which is preliminary data.</text>
</comment>
<reference evidence="1" key="1">
    <citation type="journal article" date="2014" name="Front. Microbiol.">
        <title>High frequency of phylogenetically diverse reductive dehalogenase-homologous genes in deep subseafloor sedimentary metagenomes.</title>
        <authorList>
            <person name="Kawai M."/>
            <person name="Futagami T."/>
            <person name="Toyoda A."/>
            <person name="Takaki Y."/>
            <person name="Nishi S."/>
            <person name="Hori S."/>
            <person name="Arai W."/>
            <person name="Tsubouchi T."/>
            <person name="Morono Y."/>
            <person name="Uchiyama I."/>
            <person name="Ito T."/>
            <person name="Fujiyama A."/>
            <person name="Inagaki F."/>
            <person name="Takami H."/>
        </authorList>
    </citation>
    <scope>NUCLEOTIDE SEQUENCE</scope>
    <source>
        <strain evidence="1">Expedition CK06-06</strain>
    </source>
</reference>
<organism evidence="1">
    <name type="scientific">marine sediment metagenome</name>
    <dbReference type="NCBI Taxonomy" id="412755"/>
    <lineage>
        <taxon>unclassified sequences</taxon>
        <taxon>metagenomes</taxon>
        <taxon>ecological metagenomes</taxon>
    </lineage>
</organism>
<evidence type="ECO:0000313" key="1">
    <source>
        <dbReference type="EMBL" id="GAG39776.1"/>
    </source>
</evidence>
<dbReference type="AlphaFoldDB" id="X0YSY0"/>
<sequence length="83" mass="8782">MPSRPDARKLPLLLLVVPVGVVAARVLPNAVRLGTRADSLDVRSELARSICYAHLFSFAAIRGFAAMHVAFARESAPADSPGA</sequence>
<gene>
    <name evidence="1" type="ORF">S01H1_69424</name>
</gene>
<accession>X0YSY0</accession>
<protein>
    <submittedName>
        <fullName evidence="1">Uncharacterized protein</fullName>
    </submittedName>
</protein>
<name>X0YSY0_9ZZZZ</name>